<evidence type="ECO:0000259" key="2">
    <source>
        <dbReference type="Pfam" id="PF20152"/>
    </source>
</evidence>
<organism evidence="3 4">
    <name type="scientific">Gloeophyllum trabeum (strain ATCC 11539 / FP-39264 / Madison 617)</name>
    <name type="common">Brown rot fungus</name>
    <dbReference type="NCBI Taxonomy" id="670483"/>
    <lineage>
        <taxon>Eukaryota</taxon>
        <taxon>Fungi</taxon>
        <taxon>Dikarya</taxon>
        <taxon>Basidiomycota</taxon>
        <taxon>Agaricomycotina</taxon>
        <taxon>Agaricomycetes</taxon>
        <taxon>Gloeophyllales</taxon>
        <taxon>Gloeophyllaceae</taxon>
        <taxon>Gloeophyllum</taxon>
    </lineage>
</organism>
<dbReference type="Proteomes" id="UP000030669">
    <property type="component" value="Unassembled WGS sequence"/>
</dbReference>
<dbReference type="GeneID" id="19301461"/>
<reference evidence="3 4" key="1">
    <citation type="journal article" date="2012" name="Science">
        <title>The Paleozoic origin of enzymatic lignin decomposition reconstructed from 31 fungal genomes.</title>
        <authorList>
            <person name="Floudas D."/>
            <person name="Binder M."/>
            <person name="Riley R."/>
            <person name="Barry K."/>
            <person name="Blanchette R.A."/>
            <person name="Henrissat B."/>
            <person name="Martinez A.T."/>
            <person name="Otillar R."/>
            <person name="Spatafora J.W."/>
            <person name="Yadav J.S."/>
            <person name="Aerts A."/>
            <person name="Benoit I."/>
            <person name="Boyd A."/>
            <person name="Carlson A."/>
            <person name="Copeland A."/>
            <person name="Coutinho P.M."/>
            <person name="de Vries R.P."/>
            <person name="Ferreira P."/>
            <person name="Findley K."/>
            <person name="Foster B."/>
            <person name="Gaskell J."/>
            <person name="Glotzer D."/>
            <person name="Gorecki P."/>
            <person name="Heitman J."/>
            <person name="Hesse C."/>
            <person name="Hori C."/>
            <person name="Igarashi K."/>
            <person name="Jurgens J.A."/>
            <person name="Kallen N."/>
            <person name="Kersten P."/>
            <person name="Kohler A."/>
            <person name="Kuees U."/>
            <person name="Kumar T.K.A."/>
            <person name="Kuo A."/>
            <person name="LaButti K."/>
            <person name="Larrondo L.F."/>
            <person name="Lindquist E."/>
            <person name="Ling A."/>
            <person name="Lombard V."/>
            <person name="Lucas S."/>
            <person name="Lundell T."/>
            <person name="Martin R."/>
            <person name="McLaughlin D.J."/>
            <person name="Morgenstern I."/>
            <person name="Morin E."/>
            <person name="Murat C."/>
            <person name="Nagy L.G."/>
            <person name="Nolan M."/>
            <person name="Ohm R.A."/>
            <person name="Patyshakuliyeva A."/>
            <person name="Rokas A."/>
            <person name="Ruiz-Duenas F.J."/>
            <person name="Sabat G."/>
            <person name="Salamov A."/>
            <person name="Samejima M."/>
            <person name="Schmutz J."/>
            <person name="Slot J.C."/>
            <person name="St John F."/>
            <person name="Stenlid J."/>
            <person name="Sun H."/>
            <person name="Sun S."/>
            <person name="Syed K."/>
            <person name="Tsang A."/>
            <person name="Wiebenga A."/>
            <person name="Young D."/>
            <person name="Pisabarro A."/>
            <person name="Eastwood D.C."/>
            <person name="Martin F."/>
            <person name="Cullen D."/>
            <person name="Grigoriev I.V."/>
            <person name="Hibbett D.S."/>
        </authorList>
    </citation>
    <scope>NUCLEOTIDE SEQUENCE [LARGE SCALE GENOMIC DNA]</scope>
    <source>
        <strain evidence="3 4">ATCC 11539</strain>
    </source>
</reference>
<gene>
    <name evidence="3" type="ORF">GLOTRDRAFT_126990</name>
</gene>
<dbReference type="PANTHER" id="PTHR40465">
    <property type="entry name" value="CHROMOSOME 1, WHOLE GENOME SHOTGUN SEQUENCE"/>
    <property type="match status" value="1"/>
</dbReference>
<evidence type="ECO:0000313" key="3">
    <source>
        <dbReference type="EMBL" id="EPQ58495.1"/>
    </source>
</evidence>
<keyword evidence="4" id="KW-1185">Reference proteome</keyword>
<feature type="transmembrane region" description="Helical" evidence="1">
    <location>
        <begin position="171"/>
        <end position="193"/>
    </location>
</feature>
<protein>
    <recommendedName>
        <fullName evidence="2">DUF6534 domain-containing protein</fullName>
    </recommendedName>
</protein>
<feature type="transmembrane region" description="Helical" evidence="1">
    <location>
        <begin position="20"/>
        <end position="41"/>
    </location>
</feature>
<keyword evidence="1" id="KW-0812">Transmembrane</keyword>
<dbReference type="STRING" id="670483.S7RUU4"/>
<feature type="transmembrane region" description="Helical" evidence="1">
    <location>
        <begin position="129"/>
        <end position="151"/>
    </location>
</feature>
<feature type="domain" description="DUF6534" evidence="2">
    <location>
        <begin position="177"/>
        <end position="267"/>
    </location>
</feature>
<evidence type="ECO:0000256" key="1">
    <source>
        <dbReference type="SAM" id="Phobius"/>
    </source>
</evidence>
<feature type="transmembrane region" description="Helical" evidence="1">
    <location>
        <begin position="213"/>
        <end position="237"/>
    </location>
</feature>
<dbReference type="eggNOG" id="ENOG502RCV3">
    <property type="taxonomic scope" value="Eukaryota"/>
</dbReference>
<dbReference type="HOGENOM" id="CLU_046025_5_0_1"/>
<feature type="transmembrane region" description="Helical" evidence="1">
    <location>
        <begin position="53"/>
        <end position="78"/>
    </location>
</feature>
<dbReference type="InterPro" id="IPR045339">
    <property type="entry name" value="DUF6534"/>
</dbReference>
<dbReference type="OrthoDB" id="2755157at2759"/>
<dbReference type="PANTHER" id="PTHR40465:SF1">
    <property type="entry name" value="DUF6534 DOMAIN-CONTAINING PROTEIN"/>
    <property type="match status" value="1"/>
</dbReference>
<dbReference type="EMBL" id="KB469298">
    <property type="protein sequence ID" value="EPQ58495.1"/>
    <property type="molecule type" value="Genomic_DNA"/>
</dbReference>
<sequence length="321" mass="35380">MAPPLPSKLLNLGTTIGYEFVGYGLSMIIYGISVLQVYFYYMTYPDDRRLLKTYVATLFALDTACVVLVTHALYVTLIDNWGNVLGLLTFPVTFMVEYMVTCAITFLVQCWFAQRVYIISNGSYRAPPLLIVAFALVALAAGFAISIRIFIVGPMEMAIEDSLFTRINVFIGQSCATISDIIITVSLSAALYFNREQGPFRNKSTTAIINTLVIYAINRGALTIVIQVLHLVTFTAIANNANWMLWHLMLGKVYVNSTLAMLNARRYLTSHTGSGNATVELSGIHFGTAPSATMPGHQSTAERDTGHNDSETHLKTITFVP</sequence>
<keyword evidence="1" id="KW-1133">Transmembrane helix</keyword>
<keyword evidence="1" id="KW-0472">Membrane</keyword>
<proteinExistence type="predicted"/>
<dbReference type="KEGG" id="gtr:GLOTRDRAFT_126990"/>
<accession>S7RUU4</accession>
<dbReference type="OMA" id="CDIAITA"/>
<feature type="transmembrane region" description="Helical" evidence="1">
    <location>
        <begin position="84"/>
        <end position="108"/>
    </location>
</feature>
<dbReference type="RefSeq" id="XP_007863657.1">
    <property type="nucleotide sequence ID" value="XM_007865466.1"/>
</dbReference>
<feature type="transmembrane region" description="Helical" evidence="1">
    <location>
        <begin position="243"/>
        <end position="262"/>
    </location>
</feature>
<evidence type="ECO:0000313" key="4">
    <source>
        <dbReference type="Proteomes" id="UP000030669"/>
    </source>
</evidence>
<dbReference type="AlphaFoldDB" id="S7RUU4"/>
<dbReference type="Pfam" id="PF20152">
    <property type="entry name" value="DUF6534"/>
    <property type="match status" value="1"/>
</dbReference>
<name>S7RUU4_GLOTA</name>